<dbReference type="AlphaFoldDB" id="A0A6N0NTN0"/>
<proteinExistence type="predicted"/>
<evidence type="ECO:0000313" key="1">
    <source>
        <dbReference type="EMBL" id="QKR00126.1"/>
    </source>
</evidence>
<organism evidence="1 2">
    <name type="scientific">Metallosphaera tengchongensis</name>
    <dbReference type="NCBI Taxonomy" id="1532350"/>
    <lineage>
        <taxon>Archaea</taxon>
        <taxon>Thermoproteota</taxon>
        <taxon>Thermoprotei</taxon>
        <taxon>Sulfolobales</taxon>
        <taxon>Sulfolobaceae</taxon>
        <taxon>Metallosphaera</taxon>
    </lineage>
</organism>
<keyword evidence="2" id="KW-1185">Reference proteome</keyword>
<gene>
    <name evidence="1" type="ORF">GWK48_06835</name>
</gene>
<name>A0A6N0NTN0_9CREN</name>
<dbReference type="KEGG" id="mten:GWK48_06835"/>
<sequence>MKIRKLIQILFFTLPVLEIFQERCTIIIDTTTRRRQDPSFRMRRRSDGI</sequence>
<dbReference type="RefSeq" id="WP_174630816.1">
    <property type="nucleotide sequence ID" value="NZ_CP049074.1"/>
</dbReference>
<dbReference type="EMBL" id="CP049074">
    <property type="protein sequence ID" value="QKR00126.1"/>
    <property type="molecule type" value="Genomic_DNA"/>
</dbReference>
<dbReference type="GeneID" id="55641651"/>
<dbReference type="Proteomes" id="UP000509301">
    <property type="component" value="Chromosome"/>
</dbReference>
<protein>
    <submittedName>
        <fullName evidence="1">Uncharacterized protein</fullName>
    </submittedName>
</protein>
<accession>A0A6N0NTN0</accession>
<evidence type="ECO:0000313" key="2">
    <source>
        <dbReference type="Proteomes" id="UP000509301"/>
    </source>
</evidence>
<reference evidence="1 2" key="1">
    <citation type="submission" date="2020-02" db="EMBL/GenBank/DDBJ databases">
        <title>Comparative genome analysis reveals the metabolism and evolution of the thermophilic archaeal genus Metallosphaera.</title>
        <authorList>
            <person name="Jiang C."/>
        </authorList>
    </citation>
    <scope>NUCLEOTIDE SEQUENCE [LARGE SCALE GENOMIC DNA]</scope>
    <source>
        <strain evidence="1 2">Ric-A</strain>
    </source>
</reference>